<protein>
    <submittedName>
        <fullName evidence="1">Uncharacterized protein</fullName>
    </submittedName>
</protein>
<dbReference type="OrthoDB" id="8482296at2"/>
<evidence type="ECO:0000313" key="1">
    <source>
        <dbReference type="EMBL" id="SHN35139.1"/>
    </source>
</evidence>
<dbReference type="Proteomes" id="UP000184513">
    <property type="component" value="Unassembled WGS sequence"/>
</dbReference>
<dbReference type="RefSeq" id="WP_143156152.1">
    <property type="nucleotide sequence ID" value="NZ_FRCY01000025.1"/>
</dbReference>
<evidence type="ECO:0000313" key="2">
    <source>
        <dbReference type="Proteomes" id="UP000184513"/>
    </source>
</evidence>
<gene>
    <name evidence="1" type="ORF">SAMN04488057_1258</name>
</gene>
<proteinExistence type="predicted"/>
<dbReference type="AlphaFoldDB" id="A0A1M7QTG3"/>
<accession>A0A1M7QTG3</accession>
<sequence>MNKFIRNSVAGVSVTARDSQNRPSNMSASYQFEGLFGRQKYSVKISFRDGVPDCLYFQDYPNTCRTVDRRIVAAFREGEYVAR</sequence>
<dbReference type="EMBL" id="FRCY01000025">
    <property type="protein sequence ID" value="SHN35139.1"/>
    <property type="molecule type" value="Genomic_DNA"/>
</dbReference>
<organism evidence="1 2">
    <name type="scientific">Cyclobacterium lianum</name>
    <dbReference type="NCBI Taxonomy" id="388280"/>
    <lineage>
        <taxon>Bacteria</taxon>
        <taxon>Pseudomonadati</taxon>
        <taxon>Bacteroidota</taxon>
        <taxon>Cytophagia</taxon>
        <taxon>Cytophagales</taxon>
        <taxon>Cyclobacteriaceae</taxon>
        <taxon>Cyclobacterium</taxon>
    </lineage>
</organism>
<reference evidence="1 2" key="1">
    <citation type="submission" date="2016-11" db="EMBL/GenBank/DDBJ databases">
        <authorList>
            <person name="Jaros S."/>
            <person name="Januszkiewicz K."/>
            <person name="Wedrychowicz H."/>
        </authorList>
    </citation>
    <scope>NUCLEOTIDE SEQUENCE [LARGE SCALE GENOMIC DNA]</scope>
    <source>
        <strain evidence="1 2">CGMCC 1.6102</strain>
    </source>
</reference>
<name>A0A1M7QTG3_9BACT</name>
<keyword evidence="2" id="KW-1185">Reference proteome</keyword>